<dbReference type="EMBL" id="GBXM01014980">
    <property type="protein sequence ID" value="JAH93597.1"/>
    <property type="molecule type" value="Transcribed_RNA"/>
</dbReference>
<reference evidence="1" key="2">
    <citation type="journal article" date="2015" name="Fish Shellfish Immunol.">
        <title>Early steps in the European eel (Anguilla anguilla)-Vibrio vulnificus interaction in the gills: Role of the RtxA13 toxin.</title>
        <authorList>
            <person name="Callol A."/>
            <person name="Pajuelo D."/>
            <person name="Ebbesson L."/>
            <person name="Teles M."/>
            <person name="MacKenzie S."/>
            <person name="Amaro C."/>
        </authorList>
    </citation>
    <scope>NUCLEOTIDE SEQUENCE</scope>
</reference>
<dbReference type="AlphaFoldDB" id="A0A0E9WT89"/>
<proteinExistence type="predicted"/>
<accession>A0A0E9WT89</accession>
<organism evidence="1">
    <name type="scientific">Anguilla anguilla</name>
    <name type="common">European freshwater eel</name>
    <name type="synonym">Muraena anguilla</name>
    <dbReference type="NCBI Taxonomy" id="7936"/>
    <lineage>
        <taxon>Eukaryota</taxon>
        <taxon>Metazoa</taxon>
        <taxon>Chordata</taxon>
        <taxon>Craniata</taxon>
        <taxon>Vertebrata</taxon>
        <taxon>Euteleostomi</taxon>
        <taxon>Actinopterygii</taxon>
        <taxon>Neopterygii</taxon>
        <taxon>Teleostei</taxon>
        <taxon>Anguilliformes</taxon>
        <taxon>Anguillidae</taxon>
        <taxon>Anguilla</taxon>
    </lineage>
</organism>
<reference evidence="1" key="1">
    <citation type="submission" date="2014-11" db="EMBL/GenBank/DDBJ databases">
        <authorList>
            <person name="Amaro Gonzalez C."/>
        </authorList>
    </citation>
    <scope>NUCLEOTIDE SEQUENCE</scope>
</reference>
<protein>
    <submittedName>
        <fullName evidence="1">Uncharacterized protein</fullName>
    </submittedName>
</protein>
<name>A0A0E9WT89_ANGAN</name>
<evidence type="ECO:0000313" key="1">
    <source>
        <dbReference type="EMBL" id="JAH93597.1"/>
    </source>
</evidence>
<sequence>MLKSTHIKFTLKCQYSYFIYISLLHVSLKKKSKQPRNIKSLLSVQNIHNTTVVQQFGSQLHTVAACTTVNISKSHGRAVAVGAYGKCSLQ</sequence>